<evidence type="ECO:0000313" key="10">
    <source>
        <dbReference type="Proteomes" id="UP000253790"/>
    </source>
</evidence>
<evidence type="ECO:0000256" key="4">
    <source>
        <dbReference type="ARBA" id="ARBA00023002"/>
    </source>
</evidence>
<evidence type="ECO:0000256" key="1">
    <source>
        <dbReference type="ARBA" id="ARBA00006541"/>
    </source>
</evidence>
<proteinExistence type="inferred from homology"/>
<dbReference type="PANTHER" id="PTHR43362:SF1">
    <property type="entry name" value="MANNITOL DEHYDROGENASE 2-RELATED"/>
    <property type="match status" value="1"/>
</dbReference>
<gene>
    <name evidence="9" type="ORF">DV701_00880</name>
</gene>
<dbReference type="PROSITE" id="PS00974">
    <property type="entry name" value="MANNITOL_DHGENASE"/>
    <property type="match status" value="1"/>
</dbReference>
<dbReference type="OrthoDB" id="271711at2"/>
<evidence type="ECO:0000256" key="5">
    <source>
        <dbReference type="ARBA" id="ARBA00023027"/>
    </source>
</evidence>
<dbReference type="SUPFAM" id="SSF48179">
    <property type="entry name" value="6-phosphogluconate dehydrogenase C-terminal domain-like"/>
    <property type="match status" value="1"/>
</dbReference>
<comment type="similarity">
    <text evidence="1">Belongs to the mannitol dehydrogenase family.</text>
</comment>
<keyword evidence="10" id="KW-1185">Reference proteome</keyword>
<dbReference type="EC" id="1.1.1.17" evidence="2"/>
<name>A0A345NIR7_9MICO</name>
<dbReference type="GO" id="GO:0019594">
    <property type="term" value="P:mannitol metabolic process"/>
    <property type="evidence" value="ECO:0007669"/>
    <property type="project" value="InterPro"/>
</dbReference>
<sequence>MNDRLVRHTQKPPVRIVHLGLGNFFRAHQAWYTHRANEGLPPQEQWGIAAFTGRSTTVAEQLEAQDGLYTLVVDGADGPSTEVIASIVAAHPGTDLEAWHRHLCDPAVAIVTTTVTEAGYKRGPGGGLDLDDPDVRADLEEVARGRRDALRTAPVRIASGLQARREAGVGGLSVVPCDNLPGNGPVAREVVLAAAERLDPALAAWVGDNVSFVTTAVDRITPRPTDADRATVRELTGVDDPACVVTEPFVEWDLAGEFVAGRPAWGKAGAVLTQDVRPYETRKLWLLNGAHSLLAYAGSIRGHETVADAMADPEVAGWVQQWWDVAVPHLVLPEEELRDYARALVDRFANPSIRHLLAQIAADGMQKIPVRIVPALRAAHEAGQDTDGALRAVAAWVLHARGAGAPLTDAAAGRARELVEGDLPDAVRRVLARWQIDEALTGRTVELAQEVEGRR</sequence>
<dbReference type="PANTHER" id="PTHR43362">
    <property type="entry name" value="MANNITOL DEHYDROGENASE DSF1-RELATED"/>
    <property type="match status" value="1"/>
</dbReference>
<dbReference type="InterPro" id="IPR023027">
    <property type="entry name" value="Mannitol_DH_CS"/>
</dbReference>
<dbReference type="KEGG" id="orn:DV701_00880"/>
<accession>A0A345NIR7</accession>
<dbReference type="SUPFAM" id="SSF51735">
    <property type="entry name" value="NAD(P)-binding Rossmann-fold domains"/>
    <property type="match status" value="1"/>
</dbReference>
<dbReference type="PRINTS" id="PR00084">
    <property type="entry name" value="MTLDHDRGNASE"/>
</dbReference>
<dbReference type="InterPro" id="IPR036291">
    <property type="entry name" value="NAD(P)-bd_dom_sf"/>
</dbReference>
<dbReference type="InterPro" id="IPR050988">
    <property type="entry name" value="Mannitol_DH/Oxidoreductase"/>
</dbReference>
<protein>
    <recommendedName>
        <fullName evidence="3">Mannitol-1-phosphate 5-dehydrogenase</fullName>
        <ecNumber evidence="2">1.1.1.17</ecNumber>
    </recommendedName>
</protein>
<evidence type="ECO:0000313" key="9">
    <source>
        <dbReference type="EMBL" id="AXH94925.1"/>
    </source>
</evidence>
<feature type="domain" description="Mannitol dehydrogenase N-terminal" evidence="7">
    <location>
        <begin position="15"/>
        <end position="266"/>
    </location>
</feature>
<keyword evidence="4" id="KW-0560">Oxidoreductase</keyword>
<evidence type="ECO:0000256" key="3">
    <source>
        <dbReference type="ARBA" id="ARBA00016219"/>
    </source>
</evidence>
<reference evidence="9 10" key="1">
    <citation type="submission" date="2018-07" db="EMBL/GenBank/DDBJ databases">
        <title>Complete genome sequencing of Ornithinimicrobium sp. AMA3305.</title>
        <authorList>
            <person name="Bae J.-W."/>
        </authorList>
    </citation>
    <scope>NUCLEOTIDE SEQUENCE [LARGE SCALE GENOMIC DNA]</scope>
    <source>
        <strain evidence="9 10">AMA3305</strain>
    </source>
</reference>
<dbReference type="Pfam" id="PF08125">
    <property type="entry name" value="Mannitol_dh_C"/>
    <property type="match status" value="1"/>
</dbReference>
<evidence type="ECO:0000259" key="8">
    <source>
        <dbReference type="Pfam" id="PF08125"/>
    </source>
</evidence>
<dbReference type="Gene3D" id="3.40.50.720">
    <property type="entry name" value="NAD(P)-binding Rossmann-like Domain"/>
    <property type="match status" value="1"/>
</dbReference>
<dbReference type="Gene3D" id="1.10.1040.10">
    <property type="entry name" value="N-(1-d-carboxylethyl)-l-norvaline Dehydrogenase, domain 2"/>
    <property type="match status" value="1"/>
</dbReference>
<organism evidence="9 10">
    <name type="scientific">Ornithinimicrobium avium</name>
    <dbReference type="NCBI Taxonomy" id="2283195"/>
    <lineage>
        <taxon>Bacteria</taxon>
        <taxon>Bacillati</taxon>
        <taxon>Actinomycetota</taxon>
        <taxon>Actinomycetes</taxon>
        <taxon>Micrococcales</taxon>
        <taxon>Ornithinimicrobiaceae</taxon>
        <taxon>Ornithinimicrobium</taxon>
    </lineage>
</organism>
<dbReference type="GO" id="GO:0008926">
    <property type="term" value="F:mannitol-1-phosphate 5-dehydrogenase activity"/>
    <property type="evidence" value="ECO:0007669"/>
    <property type="project" value="UniProtKB-EC"/>
</dbReference>
<dbReference type="Pfam" id="PF01232">
    <property type="entry name" value="Mannitol_dh"/>
    <property type="match status" value="1"/>
</dbReference>
<dbReference type="AlphaFoldDB" id="A0A345NIR7"/>
<dbReference type="InterPro" id="IPR008927">
    <property type="entry name" value="6-PGluconate_DH-like_C_sf"/>
</dbReference>
<comment type="catalytic activity">
    <reaction evidence="6">
        <text>D-mannitol 1-phosphate + NAD(+) = beta-D-fructose 6-phosphate + NADH + H(+)</text>
        <dbReference type="Rhea" id="RHEA:19661"/>
        <dbReference type="ChEBI" id="CHEBI:15378"/>
        <dbReference type="ChEBI" id="CHEBI:57540"/>
        <dbReference type="ChEBI" id="CHEBI:57634"/>
        <dbReference type="ChEBI" id="CHEBI:57945"/>
        <dbReference type="ChEBI" id="CHEBI:61381"/>
        <dbReference type="EC" id="1.1.1.17"/>
    </reaction>
</comment>
<dbReference type="InterPro" id="IPR013131">
    <property type="entry name" value="Mannitol_DH_N"/>
</dbReference>
<dbReference type="InterPro" id="IPR013328">
    <property type="entry name" value="6PGD_dom2"/>
</dbReference>
<dbReference type="InterPro" id="IPR013118">
    <property type="entry name" value="Mannitol_DH_C"/>
</dbReference>
<evidence type="ECO:0000256" key="2">
    <source>
        <dbReference type="ARBA" id="ARBA00012939"/>
    </source>
</evidence>
<evidence type="ECO:0000256" key="6">
    <source>
        <dbReference type="ARBA" id="ARBA00048615"/>
    </source>
</evidence>
<dbReference type="EMBL" id="CP031229">
    <property type="protein sequence ID" value="AXH94925.1"/>
    <property type="molecule type" value="Genomic_DNA"/>
</dbReference>
<dbReference type="InterPro" id="IPR000669">
    <property type="entry name" value="Mannitol_DH"/>
</dbReference>
<evidence type="ECO:0000259" key="7">
    <source>
        <dbReference type="Pfam" id="PF01232"/>
    </source>
</evidence>
<dbReference type="Proteomes" id="UP000253790">
    <property type="component" value="Chromosome"/>
</dbReference>
<feature type="domain" description="Mannitol dehydrogenase C-terminal" evidence="8">
    <location>
        <begin position="275"/>
        <end position="402"/>
    </location>
</feature>
<keyword evidence="5" id="KW-0520">NAD</keyword>